<keyword evidence="6 8" id="KW-0472">Membrane</keyword>
<dbReference type="AlphaFoldDB" id="A0A9W9EWH4"/>
<protein>
    <recommendedName>
        <fullName evidence="12">DUF1772-domain-containing protein</fullName>
    </recommendedName>
</protein>
<keyword evidence="9" id="KW-0732">Signal</keyword>
<dbReference type="RefSeq" id="XP_056471191.1">
    <property type="nucleotide sequence ID" value="XM_056620385.1"/>
</dbReference>
<keyword evidence="11" id="KW-1185">Reference proteome</keyword>
<keyword evidence="4" id="KW-0560">Oxidoreductase</keyword>
<dbReference type="OrthoDB" id="5954308at2759"/>
<proteinExistence type="inferred from homology"/>
<dbReference type="Proteomes" id="UP001149074">
    <property type="component" value="Unassembled WGS sequence"/>
</dbReference>
<evidence type="ECO:0000256" key="6">
    <source>
        <dbReference type="ARBA" id="ARBA00023136"/>
    </source>
</evidence>
<dbReference type="EMBL" id="JAPQKI010000009">
    <property type="protein sequence ID" value="KAJ5089209.1"/>
    <property type="molecule type" value="Genomic_DNA"/>
</dbReference>
<accession>A0A9W9EWH4</accession>
<evidence type="ECO:0000256" key="3">
    <source>
        <dbReference type="ARBA" id="ARBA00022989"/>
    </source>
</evidence>
<keyword evidence="2 8" id="KW-0812">Transmembrane</keyword>
<dbReference type="Pfam" id="PF08592">
    <property type="entry name" value="Anthrone_oxy"/>
    <property type="match status" value="1"/>
</dbReference>
<reference evidence="10" key="2">
    <citation type="journal article" date="2023" name="IMA Fungus">
        <title>Comparative genomic study of the Penicillium genus elucidates a diverse pangenome and 15 lateral gene transfer events.</title>
        <authorList>
            <person name="Petersen C."/>
            <person name="Sorensen T."/>
            <person name="Nielsen M.R."/>
            <person name="Sondergaard T.E."/>
            <person name="Sorensen J.L."/>
            <person name="Fitzpatrick D.A."/>
            <person name="Frisvad J.C."/>
            <person name="Nielsen K.L."/>
        </authorList>
    </citation>
    <scope>NUCLEOTIDE SEQUENCE</scope>
    <source>
        <strain evidence="10">IBT 30761</strain>
    </source>
</reference>
<evidence type="ECO:0000256" key="7">
    <source>
        <dbReference type="ARBA" id="ARBA00034313"/>
    </source>
</evidence>
<sequence length="183" mass="20306">MVHALYYPLLVAGATVAASLTGCQLSLSYVSVPAILSVPDVSEYAMLSMWRVTFNKGFYLCPTQALLSSLLFLLNAILTFFNQDASSADSKSTYPLVVAAVFAISLVPYTLTVIVPLEETLLKRQGNLSRGNLEQSSKGKVKNTEATADAIRSREMMERWISLNYIRTLLPLTTVVWVWTRCW</sequence>
<organism evidence="10 11">
    <name type="scientific">Penicillium argentinense</name>
    <dbReference type="NCBI Taxonomy" id="1131581"/>
    <lineage>
        <taxon>Eukaryota</taxon>
        <taxon>Fungi</taxon>
        <taxon>Dikarya</taxon>
        <taxon>Ascomycota</taxon>
        <taxon>Pezizomycotina</taxon>
        <taxon>Eurotiomycetes</taxon>
        <taxon>Eurotiomycetidae</taxon>
        <taxon>Eurotiales</taxon>
        <taxon>Aspergillaceae</taxon>
        <taxon>Penicillium</taxon>
    </lineage>
</organism>
<comment type="caution">
    <text evidence="10">The sequence shown here is derived from an EMBL/GenBank/DDBJ whole genome shotgun (WGS) entry which is preliminary data.</text>
</comment>
<evidence type="ECO:0000256" key="8">
    <source>
        <dbReference type="SAM" id="Phobius"/>
    </source>
</evidence>
<feature type="transmembrane region" description="Helical" evidence="8">
    <location>
        <begin position="57"/>
        <end position="81"/>
    </location>
</feature>
<gene>
    <name evidence="10" type="ORF">N7532_007893</name>
</gene>
<feature type="signal peptide" evidence="9">
    <location>
        <begin position="1"/>
        <end position="17"/>
    </location>
</feature>
<dbReference type="InterPro" id="IPR013901">
    <property type="entry name" value="Anthrone_oxy"/>
</dbReference>
<comment type="subcellular location">
    <subcellularLocation>
        <location evidence="1">Membrane</location>
        <topology evidence="1">Multi-pass membrane protein</topology>
    </subcellularLocation>
</comment>
<dbReference type="GO" id="GO:0004497">
    <property type="term" value="F:monooxygenase activity"/>
    <property type="evidence" value="ECO:0007669"/>
    <property type="project" value="UniProtKB-KW"/>
</dbReference>
<keyword evidence="5" id="KW-0503">Monooxygenase</keyword>
<evidence type="ECO:0008006" key="12">
    <source>
        <dbReference type="Google" id="ProtNLM"/>
    </source>
</evidence>
<evidence type="ECO:0000256" key="5">
    <source>
        <dbReference type="ARBA" id="ARBA00023033"/>
    </source>
</evidence>
<feature type="transmembrane region" description="Helical" evidence="8">
    <location>
        <begin position="6"/>
        <end position="36"/>
    </location>
</feature>
<name>A0A9W9EWH4_9EURO</name>
<comment type="similarity">
    <text evidence="7">Belongs to the anthrone oxygenase family.</text>
</comment>
<evidence type="ECO:0000313" key="10">
    <source>
        <dbReference type="EMBL" id="KAJ5089209.1"/>
    </source>
</evidence>
<dbReference type="PANTHER" id="PTHR35042">
    <property type="entry name" value="ANTHRONE OXYGENASE ENCC"/>
    <property type="match status" value="1"/>
</dbReference>
<dbReference type="GeneID" id="81359364"/>
<dbReference type="PANTHER" id="PTHR35042:SF3">
    <property type="entry name" value="ANTHRONE OXYGENASE-RELATED"/>
    <property type="match status" value="1"/>
</dbReference>
<feature type="transmembrane region" description="Helical" evidence="8">
    <location>
        <begin position="160"/>
        <end position="180"/>
    </location>
</feature>
<evidence type="ECO:0000256" key="4">
    <source>
        <dbReference type="ARBA" id="ARBA00023002"/>
    </source>
</evidence>
<feature type="chain" id="PRO_5040869355" description="DUF1772-domain-containing protein" evidence="9">
    <location>
        <begin position="18"/>
        <end position="183"/>
    </location>
</feature>
<evidence type="ECO:0000256" key="9">
    <source>
        <dbReference type="SAM" id="SignalP"/>
    </source>
</evidence>
<dbReference type="GO" id="GO:0016020">
    <property type="term" value="C:membrane"/>
    <property type="evidence" value="ECO:0007669"/>
    <property type="project" value="UniProtKB-SubCell"/>
</dbReference>
<reference evidence="10" key="1">
    <citation type="submission" date="2022-11" db="EMBL/GenBank/DDBJ databases">
        <authorList>
            <person name="Petersen C."/>
        </authorList>
    </citation>
    <scope>NUCLEOTIDE SEQUENCE</scope>
    <source>
        <strain evidence="10">IBT 30761</strain>
    </source>
</reference>
<evidence type="ECO:0000256" key="1">
    <source>
        <dbReference type="ARBA" id="ARBA00004141"/>
    </source>
</evidence>
<feature type="transmembrane region" description="Helical" evidence="8">
    <location>
        <begin position="93"/>
        <end position="115"/>
    </location>
</feature>
<evidence type="ECO:0000313" key="11">
    <source>
        <dbReference type="Proteomes" id="UP001149074"/>
    </source>
</evidence>
<keyword evidence="3 8" id="KW-1133">Transmembrane helix</keyword>
<evidence type="ECO:0000256" key="2">
    <source>
        <dbReference type="ARBA" id="ARBA00022692"/>
    </source>
</evidence>